<sequence>MLVNVVASYDSKTVRKSAVENSAEFREFLALSFQSGDLDALDHMDILSELETELELNLIEGPFDTWQDVFNKVLLLLNEE</sequence>
<dbReference type="GeneID" id="26634664"/>
<accession>A0A0K2QQX3</accession>
<proteinExistence type="predicted"/>
<name>A0A0K2QQX3_9CAUD</name>
<keyword evidence="2" id="KW-1185">Reference proteome</keyword>
<dbReference type="Proteomes" id="UP000202583">
    <property type="component" value="Segment"/>
</dbReference>
<evidence type="ECO:0000313" key="1">
    <source>
        <dbReference type="EMBL" id="BAS04995.2"/>
    </source>
</evidence>
<organism evidence="1 2">
    <name type="scientific">Ralstonia phage RSF1</name>
    <dbReference type="NCBI Taxonomy" id="1689679"/>
    <lineage>
        <taxon>Viruses</taxon>
        <taxon>Duplodnaviria</taxon>
        <taxon>Heunggongvirae</taxon>
        <taxon>Uroviricota</taxon>
        <taxon>Caudoviricetes</taxon>
        <taxon>Chimalliviridae</taxon>
        <taxon>Chiangmaivirus</taxon>
        <taxon>Chiangmaivirus RSF1</taxon>
    </lineage>
</organism>
<protein>
    <submittedName>
        <fullName evidence="1">Uncharacterized protein</fullName>
    </submittedName>
</protein>
<dbReference type="RefSeq" id="YP_009208007.2">
    <property type="nucleotide sequence ID" value="NC_028899.1"/>
</dbReference>
<dbReference type="OrthoDB" id="37733at10239"/>
<dbReference type="EMBL" id="AP014927">
    <property type="protein sequence ID" value="BAS04995.2"/>
    <property type="molecule type" value="Genomic_DNA"/>
</dbReference>
<reference evidence="1 2" key="1">
    <citation type="submission" date="2015-07" db="EMBL/GenBank/DDBJ databases">
        <title>Two Asian jumbo phage RSL2 and RSF1 infecting the phytopathogen Ralstonia solanacearum share common features related to the phi-KZ-like phages.</title>
        <authorList>
            <person name="Kawasaki T."/>
            <person name="Fujie M."/>
            <person name="Chatchawankanphanich O."/>
            <person name="Ogata H."/>
            <person name="Yamada T."/>
        </authorList>
    </citation>
    <scope>NUCLEOTIDE SEQUENCE [LARGE SCALE GENOMIC DNA]</scope>
    <source>
        <strain evidence="1 2">RSF1</strain>
    </source>
</reference>
<dbReference type="KEGG" id="vg:26634664"/>
<evidence type="ECO:0000313" key="2">
    <source>
        <dbReference type="Proteomes" id="UP000202583"/>
    </source>
</evidence>